<feature type="domain" description="Bacteriophage SP-beta YorD" evidence="1">
    <location>
        <begin position="10"/>
        <end position="72"/>
    </location>
</feature>
<keyword evidence="3" id="KW-1185">Reference proteome</keyword>
<organism evidence="2 3">
    <name type="scientific">Falsochrobactrum shanghaiense</name>
    <dbReference type="NCBI Taxonomy" id="2201899"/>
    <lineage>
        <taxon>Bacteria</taxon>
        <taxon>Pseudomonadati</taxon>
        <taxon>Pseudomonadota</taxon>
        <taxon>Alphaproteobacteria</taxon>
        <taxon>Hyphomicrobiales</taxon>
        <taxon>Brucellaceae</taxon>
        <taxon>Falsochrobactrum</taxon>
    </lineage>
</organism>
<sequence>MTFISHEQTIHAIKSEWPELLHGRDFWVGQPVRENSNEYLGDAFIAAWSAEDAEQPSEVELAGLVAKYNSDWNASSRERMPHLTARQLRLGLLSLGKLDAVPTAIAALPEPEKSQAEIEWQFASEFHRLHPLVVQLIPILALTDEQVDTVWLEYSQV</sequence>
<dbReference type="AlphaFoldDB" id="A0A316J7C6"/>
<protein>
    <recommendedName>
        <fullName evidence="1">Bacteriophage SP-beta YorD domain-containing protein</fullName>
    </recommendedName>
</protein>
<dbReference type="InterPro" id="IPR019094">
    <property type="entry name" value="Phage_SP-beta_YorD"/>
</dbReference>
<accession>A0A316J7C6</accession>
<evidence type="ECO:0000313" key="2">
    <source>
        <dbReference type="EMBL" id="PWL17038.1"/>
    </source>
</evidence>
<name>A0A316J7C6_9HYPH</name>
<dbReference type="EMBL" id="QGDB01000005">
    <property type="protein sequence ID" value="PWL17038.1"/>
    <property type="molecule type" value="Genomic_DNA"/>
</dbReference>
<gene>
    <name evidence="2" type="ORF">DKP76_13440</name>
</gene>
<evidence type="ECO:0000259" key="1">
    <source>
        <dbReference type="Pfam" id="PF09636"/>
    </source>
</evidence>
<dbReference type="Proteomes" id="UP000245865">
    <property type="component" value="Unassembled WGS sequence"/>
</dbReference>
<proteinExistence type="predicted"/>
<reference evidence="2 3" key="1">
    <citation type="submission" date="2018-05" db="EMBL/GenBank/DDBJ databases">
        <title>Comparative genomic sequence analysis between strain HN4 and CCM 8460T (Falsochrobactrum ovis) will provide more evidence to prove that HN4 is a new species of Falsochrobactrum.</title>
        <authorList>
            <person name="Lyu W."/>
            <person name="Sun L."/>
            <person name="Yao L."/>
        </authorList>
    </citation>
    <scope>NUCLEOTIDE SEQUENCE [LARGE SCALE GENOMIC DNA]</scope>
    <source>
        <strain evidence="2 3">HN4</strain>
    </source>
</reference>
<evidence type="ECO:0000313" key="3">
    <source>
        <dbReference type="Proteomes" id="UP000245865"/>
    </source>
</evidence>
<dbReference type="OrthoDB" id="8395907at2"/>
<dbReference type="Pfam" id="PF09636">
    <property type="entry name" value="XkdW"/>
    <property type="match status" value="1"/>
</dbReference>
<dbReference type="RefSeq" id="WP_109707320.1">
    <property type="nucleotide sequence ID" value="NZ_QGDB01000005.1"/>
</dbReference>
<comment type="caution">
    <text evidence="2">The sequence shown here is derived from an EMBL/GenBank/DDBJ whole genome shotgun (WGS) entry which is preliminary data.</text>
</comment>